<gene>
    <name evidence="2" type="primary">78</name>
    <name evidence="2" type="ORF">SEA_ASAPAG_78</name>
</gene>
<sequence length="318" mass="35172">MSDIGFGPVGDPPIIYDTERTDGYGRVTRLADRRLLEQAQARIVELAEGQELMQAQRDDIAHWNNVNYAKSCELLSELTEVRKVLQAEPERECDTAVAARRVVAERDHWRAEAEKARTRCSQLMHGIAKDDDLTPDASNPAHLRFAADVLIGAPMSASVADWLRAEADRLESEATADGLLPTVEESHQLDNATLDRLAGHFGVEVPATARRLEATADDVVEKADAWDPLDGEVRDSPCTVCGEQTAWGSRHHQSGSAVMQIERERDAALATIQQVRELADRWEREAGPDSRAEQVYGRQVVSVEFAVTTLRRILGGES</sequence>
<accession>A0A410TDX1</accession>
<keyword evidence="1" id="KW-0175">Coiled coil</keyword>
<dbReference type="RefSeq" id="YP_009819123.1">
    <property type="nucleotide sequence ID" value="NC_048146.1"/>
</dbReference>
<evidence type="ECO:0000313" key="2">
    <source>
        <dbReference type="EMBL" id="QAU07218.1"/>
    </source>
</evidence>
<protein>
    <submittedName>
        <fullName evidence="2">Uncharacterized protein</fullName>
    </submittedName>
</protein>
<organism evidence="2 3">
    <name type="scientific">Gordonia phage Asapag</name>
    <dbReference type="NCBI Taxonomy" id="2507862"/>
    <lineage>
        <taxon>Viruses</taxon>
        <taxon>Duplodnaviria</taxon>
        <taxon>Heunggongvirae</taxon>
        <taxon>Uroviricota</taxon>
        <taxon>Caudoviricetes</taxon>
        <taxon>Langleyhallvirinae</taxon>
        <taxon>Getalongvirus</taxon>
        <taxon>Getalongvirus asapag</taxon>
    </lineage>
</organism>
<dbReference type="EMBL" id="MK376961">
    <property type="protein sequence ID" value="QAU07218.1"/>
    <property type="molecule type" value="Genomic_DNA"/>
</dbReference>
<dbReference type="Proteomes" id="UP000289785">
    <property type="component" value="Segment"/>
</dbReference>
<proteinExistence type="predicted"/>
<dbReference type="GeneID" id="55010494"/>
<dbReference type="KEGG" id="vg:55010494"/>
<evidence type="ECO:0000313" key="3">
    <source>
        <dbReference type="Proteomes" id="UP000289785"/>
    </source>
</evidence>
<evidence type="ECO:0000256" key="1">
    <source>
        <dbReference type="SAM" id="Coils"/>
    </source>
</evidence>
<feature type="coiled-coil region" evidence="1">
    <location>
        <begin position="258"/>
        <end position="285"/>
    </location>
</feature>
<reference evidence="2 3" key="1">
    <citation type="submission" date="2019-01" db="EMBL/GenBank/DDBJ databases">
        <authorList>
            <person name="Case A."/>
            <person name="Jordan N."/>
            <person name="Abdul-Shukar N."/>
            <person name="Baronian N."/>
            <person name="Bartlett E."/>
            <person name="Cordova J."/>
            <person name="Doering K."/>
            <person name="Downer L."/>
            <person name="Harrington M."/>
            <person name="Nillson B."/>
            <person name="Rencher J."/>
            <person name="Sandoval D."/>
            <person name="Weiss L."/>
            <person name="West E."/>
            <person name="Koga A.P."/>
            <person name="Garlena R.A."/>
            <person name="Russell D.A."/>
            <person name="Pope W.H."/>
            <person name="Jacobs-Sera D."/>
            <person name="Hatfull G.F."/>
        </authorList>
    </citation>
    <scope>NUCLEOTIDE SEQUENCE [LARGE SCALE GENOMIC DNA]</scope>
</reference>
<keyword evidence="3" id="KW-1185">Reference proteome</keyword>
<name>A0A410TDX1_9CAUD</name>